<dbReference type="Gene3D" id="3.40.190.10">
    <property type="entry name" value="Periplasmic binding protein-like II"/>
    <property type="match status" value="1"/>
</dbReference>
<reference evidence="1" key="1">
    <citation type="submission" date="2016-10" db="EMBL/GenBank/DDBJ databases">
        <authorList>
            <person name="de Groot N.N."/>
        </authorList>
    </citation>
    <scope>NUCLEOTIDE SEQUENCE</scope>
</reference>
<evidence type="ECO:0008006" key="2">
    <source>
        <dbReference type="Google" id="ProtNLM"/>
    </source>
</evidence>
<organism evidence="1">
    <name type="scientific">hydrothermal vent metagenome</name>
    <dbReference type="NCBI Taxonomy" id="652676"/>
    <lineage>
        <taxon>unclassified sequences</taxon>
        <taxon>metagenomes</taxon>
        <taxon>ecological metagenomes</taxon>
    </lineage>
</organism>
<gene>
    <name evidence="1" type="ORF">MNB_SV-10-1362</name>
</gene>
<accession>A0A1W1BW86</accession>
<dbReference type="EMBL" id="FPHL01000016">
    <property type="protein sequence ID" value="SFV57765.1"/>
    <property type="molecule type" value="Genomic_DNA"/>
</dbReference>
<proteinExistence type="predicted"/>
<evidence type="ECO:0000313" key="1">
    <source>
        <dbReference type="EMBL" id="SFV57765.1"/>
    </source>
</evidence>
<dbReference type="SUPFAM" id="SSF53850">
    <property type="entry name" value="Periplasmic binding protein-like II"/>
    <property type="match status" value="1"/>
</dbReference>
<name>A0A1W1BW86_9ZZZZ</name>
<sequence>MLRAVSLFLLLGLYLYAGKFVVVANAESPIDRLTQSQVRMLYLKKKRFWGDTRLVVLNLPPQNALRKRFEHNVLKMDAEQWEAYWAKQHYMGHRPPYRVESVKSMLLFIKKVKGAVGYLPKKRVGAGVKIIYEGPSS</sequence>
<dbReference type="AlphaFoldDB" id="A0A1W1BW86"/>
<protein>
    <recommendedName>
        <fullName evidence="2">PBP domain-containing protein</fullName>
    </recommendedName>
</protein>